<name>A0A9P6K599_9FUNG</name>
<gene>
    <name evidence="1" type="ORF">BGW38_009626</name>
</gene>
<evidence type="ECO:0000313" key="2">
    <source>
        <dbReference type="Proteomes" id="UP000780801"/>
    </source>
</evidence>
<proteinExistence type="predicted"/>
<dbReference type="AlphaFoldDB" id="A0A9P6K599"/>
<evidence type="ECO:0000313" key="1">
    <source>
        <dbReference type="EMBL" id="KAF9547622.1"/>
    </source>
</evidence>
<reference evidence="1" key="1">
    <citation type="journal article" date="2020" name="Fungal Divers.">
        <title>Resolving the Mortierellaceae phylogeny through synthesis of multi-gene phylogenetics and phylogenomics.</title>
        <authorList>
            <person name="Vandepol N."/>
            <person name="Liber J."/>
            <person name="Desiro A."/>
            <person name="Na H."/>
            <person name="Kennedy M."/>
            <person name="Barry K."/>
            <person name="Grigoriev I.V."/>
            <person name="Miller A.N."/>
            <person name="O'Donnell K."/>
            <person name="Stajich J.E."/>
            <person name="Bonito G."/>
        </authorList>
    </citation>
    <scope>NUCLEOTIDE SEQUENCE</scope>
    <source>
        <strain evidence="1">KOD1015</strain>
    </source>
</reference>
<sequence length="143" mass="16667">MNRDSKAKWKADIDDSKPGADFFLARTPAEYNLVAYFKHRGATSSSQEDITYELSEWIKFFSASDKQILRDVASSFRSQWKSMSKFWDEIVERESQQRQLEQVMEKRKIDLRRQNVDQFRIDGDAMTRELDEALGGMSAGIIL</sequence>
<organism evidence="1 2">
    <name type="scientific">Lunasporangiospora selenospora</name>
    <dbReference type="NCBI Taxonomy" id="979761"/>
    <lineage>
        <taxon>Eukaryota</taxon>
        <taxon>Fungi</taxon>
        <taxon>Fungi incertae sedis</taxon>
        <taxon>Mucoromycota</taxon>
        <taxon>Mortierellomycotina</taxon>
        <taxon>Mortierellomycetes</taxon>
        <taxon>Mortierellales</taxon>
        <taxon>Mortierellaceae</taxon>
        <taxon>Lunasporangiospora</taxon>
    </lineage>
</organism>
<protein>
    <submittedName>
        <fullName evidence="1">Uncharacterized protein</fullName>
    </submittedName>
</protein>
<keyword evidence="2" id="KW-1185">Reference proteome</keyword>
<dbReference type="OrthoDB" id="2447524at2759"/>
<accession>A0A9P6K599</accession>
<comment type="caution">
    <text evidence="1">The sequence shown here is derived from an EMBL/GenBank/DDBJ whole genome shotgun (WGS) entry which is preliminary data.</text>
</comment>
<dbReference type="Proteomes" id="UP000780801">
    <property type="component" value="Unassembled WGS sequence"/>
</dbReference>
<dbReference type="EMBL" id="JAABOA010007182">
    <property type="protein sequence ID" value="KAF9547622.1"/>
    <property type="molecule type" value="Genomic_DNA"/>
</dbReference>